<dbReference type="PROSITE" id="PS00626">
    <property type="entry name" value="RCC1_2"/>
    <property type="match status" value="5"/>
</dbReference>
<evidence type="ECO:0000259" key="8">
    <source>
        <dbReference type="PROSITE" id="PS50237"/>
    </source>
</evidence>
<evidence type="ECO:0000256" key="3">
    <source>
        <dbReference type="ARBA" id="ARBA00022679"/>
    </source>
</evidence>
<dbReference type="SUPFAM" id="SSF56204">
    <property type="entry name" value="Hect, E3 ligase catalytic domain"/>
    <property type="match status" value="1"/>
</dbReference>
<dbReference type="InterPro" id="IPR009091">
    <property type="entry name" value="RCC1/BLIP-II"/>
</dbReference>
<dbReference type="PANTHER" id="PTHR45622">
    <property type="entry name" value="UBIQUITIN-PROTEIN LIGASE E3A-RELATED"/>
    <property type="match status" value="1"/>
</dbReference>
<feature type="repeat" description="RCC1" evidence="7">
    <location>
        <begin position="266"/>
        <end position="317"/>
    </location>
</feature>
<dbReference type="PROSITE" id="PS50012">
    <property type="entry name" value="RCC1_3"/>
    <property type="match status" value="7"/>
</dbReference>
<dbReference type="Gene3D" id="2.130.10.30">
    <property type="entry name" value="Regulator of chromosome condensation 1/beta-lactamase-inhibitor protein II"/>
    <property type="match status" value="2"/>
</dbReference>
<dbReference type="KEGG" id="ppyr:116173394"/>
<dbReference type="GO" id="GO:0006511">
    <property type="term" value="P:ubiquitin-dependent protein catabolic process"/>
    <property type="evidence" value="ECO:0007669"/>
    <property type="project" value="TreeGrafter"/>
</dbReference>
<feature type="repeat" description="RCC1" evidence="7">
    <location>
        <begin position="214"/>
        <end position="265"/>
    </location>
</feature>
<dbReference type="InterPro" id="IPR035983">
    <property type="entry name" value="Hect_E3_ubiquitin_ligase"/>
</dbReference>
<feature type="repeat" description="RCC1" evidence="7">
    <location>
        <begin position="319"/>
        <end position="385"/>
    </location>
</feature>
<name>A0A1Y1NEM8_PHOPY</name>
<keyword evidence="3" id="KW-0808">Transferase</keyword>
<dbReference type="Gene3D" id="3.90.1750.10">
    <property type="entry name" value="Hect, E3 ligase catalytic domains"/>
    <property type="match status" value="1"/>
</dbReference>
<evidence type="ECO:0000256" key="2">
    <source>
        <dbReference type="ARBA" id="ARBA00022490"/>
    </source>
</evidence>
<dbReference type="SUPFAM" id="SSF50985">
    <property type="entry name" value="RCC1/BLIP-II"/>
    <property type="match status" value="1"/>
</dbReference>
<dbReference type="Pfam" id="PF25390">
    <property type="entry name" value="WD40_RLD"/>
    <property type="match status" value="1"/>
</dbReference>
<dbReference type="EMBL" id="GEZM01007123">
    <property type="protein sequence ID" value="JAV95360.1"/>
    <property type="molecule type" value="Transcribed_RNA"/>
</dbReference>
<dbReference type="InterPro" id="IPR000408">
    <property type="entry name" value="Reg_chr_condens"/>
</dbReference>
<dbReference type="OrthoDB" id="5981550at2759"/>
<comment type="subcellular location">
    <subcellularLocation>
        <location evidence="1">Cytoplasm</location>
    </subcellularLocation>
</comment>
<dbReference type="GO" id="GO:0005737">
    <property type="term" value="C:cytoplasm"/>
    <property type="evidence" value="ECO:0007669"/>
    <property type="project" value="UniProtKB-SubCell"/>
</dbReference>
<feature type="repeat" description="RCC1" evidence="7">
    <location>
        <begin position="53"/>
        <end position="107"/>
    </location>
</feature>
<dbReference type="GO" id="GO:0009966">
    <property type="term" value="P:regulation of signal transduction"/>
    <property type="evidence" value="ECO:0007669"/>
    <property type="project" value="UniProtKB-ARBA"/>
</dbReference>
<feature type="repeat" description="RCC1" evidence="7">
    <location>
        <begin position="108"/>
        <end position="160"/>
    </location>
</feature>
<dbReference type="PROSITE" id="PS50237">
    <property type="entry name" value="HECT"/>
    <property type="match status" value="1"/>
</dbReference>
<dbReference type="CTD" id="26091"/>
<dbReference type="GeneID" id="116173394"/>
<proteinExistence type="predicted"/>
<dbReference type="FunFam" id="3.30.2410.10:FF:000003">
    <property type="entry name" value="probable E3 ubiquitin-protein ligase HERC4 isoform X1"/>
    <property type="match status" value="1"/>
</dbReference>
<dbReference type="Gene3D" id="3.30.2410.10">
    <property type="entry name" value="Hect, E3 ligase catalytic domain"/>
    <property type="match status" value="1"/>
</dbReference>
<dbReference type="FunFam" id="3.30.2160.10:FF:000004">
    <property type="entry name" value="probable E3 ubiquitin-protein ligase HERC4 isoform X1"/>
    <property type="match status" value="1"/>
</dbReference>
<dbReference type="InterPro" id="IPR000569">
    <property type="entry name" value="HECT_dom"/>
</dbReference>
<reference evidence="9" key="1">
    <citation type="journal article" date="2016" name="Sci. Rep.">
        <title>Molecular characterization of firefly nuptial gifts: a multi-omics approach sheds light on postcopulatory sexual selection.</title>
        <authorList>
            <person name="Al-Wathiqui N."/>
            <person name="Fallon T.R."/>
            <person name="South A."/>
            <person name="Weng J.K."/>
            <person name="Lewis S.M."/>
        </authorList>
    </citation>
    <scope>NUCLEOTIDE SEQUENCE</scope>
</reference>
<evidence type="ECO:0000256" key="6">
    <source>
        <dbReference type="PROSITE-ProRule" id="PRU00104"/>
    </source>
</evidence>
<organism evidence="9">
    <name type="scientific">Photinus pyralis</name>
    <name type="common">Common eastern firefly</name>
    <name type="synonym">Lampyris pyralis</name>
    <dbReference type="NCBI Taxonomy" id="7054"/>
    <lineage>
        <taxon>Eukaryota</taxon>
        <taxon>Metazoa</taxon>
        <taxon>Ecdysozoa</taxon>
        <taxon>Arthropoda</taxon>
        <taxon>Hexapoda</taxon>
        <taxon>Insecta</taxon>
        <taxon>Pterygota</taxon>
        <taxon>Neoptera</taxon>
        <taxon>Endopterygota</taxon>
        <taxon>Coleoptera</taxon>
        <taxon>Polyphaga</taxon>
        <taxon>Elateriformia</taxon>
        <taxon>Elateroidea</taxon>
        <taxon>Lampyridae</taxon>
        <taxon>Lampyrinae</taxon>
        <taxon>Photinus</taxon>
    </lineage>
</organism>
<dbReference type="Pfam" id="PF00632">
    <property type="entry name" value="HECT"/>
    <property type="match status" value="1"/>
</dbReference>
<dbReference type="PRINTS" id="PR00633">
    <property type="entry name" value="RCCNDNSATION"/>
</dbReference>
<dbReference type="InterPro" id="IPR051709">
    <property type="entry name" value="Ub-ligase/GTPase-reg"/>
</dbReference>
<dbReference type="InterPro" id="IPR058923">
    <property type="entry name" value="RCC1-like_dom"/>
</dbReference>
<protein>
    <recommendedName>
        <fullName evidence="8">HECT domain-containing protein</fullName>
    </recommendedName>
</protein>
<keyword evidence="4" id="KW-0677">Repeat</keyword>
<evidence type="ECO:0000313" key="9">
    <source>
        <dbReference type="EMBL" id="JAV95360.1"/>
    </source>
</evidence>
<feature type="repeat" description="RCC1" evidence="7">
    <location>
        <begin position="161"/>
        <end position="213"/>
    </location>
</feature>
<dbReference type="CDD" id="cd00078">
    <property type="entry name" value="HECTc"/>
    <property type="match status" value="1"/>
</dbReference>
<dbReference type="Gene3D" id="3.30.2160.10">
    <property type="entry name" value="Hect, E3 ligase catalytic domain"/>
    <property type="match status" value="1"/>
</dbReference>
<evidence type="ECO:0000256" key="4">
    <source>
        <dbReference type="ARBA" id="ARBA00022737"/>
    </source>
</evidence>
<dbReference type="AlphaFoldDB" id="A0A1Y1NEM8"/>
<dbReference type="RefSeq" id="XP_031346698.1">
    <property type="nucleotide sequence ID" value="XM_031490838.1"/>
</dbReference>
<dbReference type="SMART" id="SM00119">
    <property type="entry name" value="HECTc"/>
    <property type="match status" value="1"/>
</dbReference>
<accession>A0A1Y1NEM8</accession>
<dbReference type="GO" id="GO:0016567">
    <property type="term" value="P:protein ubiquitination"/>
    <property type="evidence" value="ECO:0007669"/>
    <property type="project" value="TreeGrafter"/>
</dbReference>
<keyword evidence="5 6" id="KW-0833">Ubl conjugation pathway</keyword>
<evidence type="ECO:0000256" key="5">
    <source>
        <dbReference type="ARBA" id="ARBA00022786"/>
    </source>
</evidence>
<evidence type="ECO:0000256" key="1">
    <source>
        <dbReference type="ARBA" id="ARBA00004496"/>
    </source>
</evidence>
<keyword evidence="2" id="KW-0963">Cytoplasm</keyword>
<dbReference type="GO" id="GO:0061630">
    <property type="term" value="F:ubiquitin protein ligase activity"/>
    <property type="evidence" value="ECO:0007669"/>
    <property type="project" value="TreeGrafter"/>
</dbReference>
<feature type="domain" description="HECT" evidence="8">
    <location>
        <begin position="722"/>
        <end position="1048"/>
    </location>
</feature>
<evidence type="ECO:0000256" key="7">
    <source>
        <dbReference type="PROSITE-ProRule" id="PRU00235"/>
    </source>
</evidence>
<feature type="repeat" description="RCC1" evidence="7">
    <location>
        <begin position="1"/>
        <end position="52"/>
    </location>
</feature>
<dbReference type="PANTHER" id="PTHR45622:SF76">
    <property type="entry name" value="HECT AND RLD DOMAIN CONTAINING E3 UBIQUITIN LIGASE 4, ISOFORM C"/>
    <property type="match status" value="1"/>
</dbReference>
<feature type="active site" description="Glycyl thioester intermediate" evidence="6">
    <location>
        <position position="1016"/>
    </location>
</feature>
<sequence length="1048" mass="117582">MYVWGSTVHGELGLGGIEDEHILAPRPLEWFGANNIQEAACGDSHSLLLTKEGKVYSCGNNDYGQLGHEQPRKRPRMSMCNQVLALDAYRISHVACGQSHSMALNEWGQIFTWGSDIHGQLGHQLGQQTQPVPKILKALATLHVVQIACGHKHSIALTSGGDIYTWGANDHGQLGIGTTTPSEPSPTLVSALAGIPIAQIACGSYHTFAVSKSGAVFGWGKNSRGQLGLNDTVSKSFPVQLRTLRSIKVRSIACGDEFSTFLTLDGGVFSCGAGMYGQLGHGNTANEILPKKVLELMGSTITQVTCGGRHTLALVPSRSRIYSFGLGGSGQLGGNNPANAVTPQVVLGPWVSSSGSSLINHSSQPQCVIYRIFAGGDHSFATVTDRSEDISPFDSREIQPKMQILELNYEHLHSCLTIPSNGTVDQETMLYLETVFKSLACINGSFLLNNDEHYCCSSKHHGINLEMTEKTFSLIGQCENQSIKDLIWASVTEDLLGKLVSSPPDVETLRIYLSLPFYHEFNNCKQYHKLHKKFAHNVLRLQPAAQRVVALWWSTLRFDYFERLVSNFKNVVCFIIRNQNIQPNKTISYDANLVSMLDVLMFLHKINCNMEKTKISYDTFHLPELSEFLDVRVDYILWLTDNSNKLFLCNYPFLFDANAKVELLQTDQSIQMQSAMNAAATRAFMSMMFQPNALSGIQQFLVLNVTREAIVADTLRELMEVDSHDLKKPLKIKFYGEEAEDAGGVRKEFFMLLLREILDPKYGMFKEYEETRTIWFTENPFEDSVMYLLIGLICGLAIYNFTIIDLPFPLALYKKLLKESVTLSDLKDLTPTVANSLKSMLEYGESDFEEVFGINFEISREVFGEQTVVPLKPNGGKIPVTLENKKEYVDLYVDYIFNKSVSSMYEPFSQGFMKVCGGRVLQLFHSHELMAVVVGNENYDWHALEESAEYRNGYSSSDQTIRWFWEVIHEMPLQDKKKFLLFLTGCDRIPIQGMKAIQIVIQPTGDEKFLPVAHTCFNLLDLPRYKTKERLRYKLIQAIQQTEGFSLV</sequence>